<comment type="caution">
    <text evidence="9">The sequence shown here is derived from an EMBL/GenBank/DDBJ whole genome shotgun (WGS) entry which is preliminary data.</text>
</comment>
<sequence length="465" mass="47623">MHHLTAWSAHDTGVIISCALALLVIVVAISLAKLPPFLAILLGAIVFSATTGLDMAKAIASFQAGAGHLLGDSGLIIALGALLGGMVAGSGAADRLVTALLSPGGRPLSARALPWCVAVAAMLVGLPLFFEVGLVIMLPLVLGVARTARQPVLRIAIPALAGMTVLHALVPPHPGPLIAISALHASLGTTLLLGLAIAVPAVVLAGPVYGNFLSTRPEYRTISTAASANFSSPGNVRQERQPSLAAAAMTILLPVALMLARTASELCLPRNGMAAHILNTVGEPFMALLLSVFFAVIVLGWLSRQPRRETGRTLHDSLPPLAVLLLTIGAGGGLKQVLLSGGIAGTISKIAESSSLPLVVLAWLIAVCLRQATGSATVATSTTAGLMAPLLATMGLSSPQTSLVALSIGAGSVFFCHVNDAGFWMVHELFGLTLKQTLMVWSVLQTIVSLTGLALCSAIWVFLAS</sequence>
<keyword evidence="4 8" id="KW-0812">Transmembrane</keyword>
<evidence type="ECO:0000256" key="3">
    <source>
        <dbReference type="ARBA" id="ARBA00022475"/>
    </source>
</evidence>
<dbReference type="PANTHER" id="PTHR30354">
    <property type="entry name" value="GNT FAMILY GLUCONATE TRANSPORTER"/>
    <property type="match status" value="1"/>
</dbReference>
<protein>
    <submittedName>
        <fullName evidence="9">Gluconate transporter</fullName>
    </submittedName>
</protein>
<dbReference type="OrthoDB" id="9787129at2"/>
<feature type="transmembrane region" description="Helical" evidence="8">
    <location>
        <begin position="152"/>
        <end position="170"/>
    </location>
</feature>
<evidence type="ECO:0000256" key="1">
    <source>
        <dbReference type="ARBA" id="ARBA00004651"/>
    </source>
</evidence>
<accession>A0A511XAR4</accession>
<feature type="transmembrane region" description="Helical" evidence="8">
    <location>
        <begin position="68"/>
        <end position="92"/>
    </location>
</feature>
<feature type="transmembrane region" description="Helical" evidence="8">
    <location>
        <begin position="244"/>
        <end position="264"/>
    </location>
</feature>
<feature type="transmembrane region" description="Helical" evidence="8">
    <location>
        <begin position="190"/>
        <end position="210"/>
    </location>
</feature>
<feature type="transmembrane region" description="Helical" evidence="8">
    <location>
        <begin position="403"/>
        <end position="426"/>
    </location>
</feature>
<feature type="transmembrane region" description="Helical" evidence="8">
    <location>
        <begin position="438"/>
        <end position="463"/>
    </location>
</feature>
<dbReference type="InterPro" id="IPR003474">
    <property type="entry name" value="Glcn_transporter"/>
</dbReference>
<dbReference type="RefSeq" id="WP_026397534.1">
    <property type="nucleotide sequence ID" value="NZ_BJYF01000009.1"/>
</dbReference>
<keyword evidence="6 8" id="KW-0472">Membrane</keyword>
<evidence type="ECO:0000256" key="6">
    <source>
        <dbReference type="ARBA" id="ARBA00023136"/>
    </source>
</evidence>
<dbReference type="EMBL" id="BJYF01000009">
    <property type="protein sequence ID" value="GEN60057.1"/>
    <property type="molecule type" value="Genomic_DNA"/>
</dbReference>
<evidence type="ECO:0000256" key="2">
    <source>
        <dbReference type="ARBA" id="ARBA00022448"/>
    </source>
</evidence>
<reference evidence="9 10" key="1">
    <citation type="submission" date="2019-07" db="EMBL/GenBank/DDBJ databases">
        <title>Whole genome shotgun sequence of Acetobacter nitrogenifigens NBRC 105050.</title>
        <authorList>
            <person name="Hosoyama A."/>
            <person name="Uohara A."/>
            <person name="Ohji S."/>
            <person name="Ichikawa N."/>
        </authorList>
    </citation>
    <scope>NUCLEOTIDE SEQUENCE [LARGE SCALE GENOMIC DNA]</scope>
    <source>
        <strain evidence="9 10">NBRC 105050</strain>
    </source>
</reference>
<evidence type="ECO:0000313" key="10">
    <source>
        <dbReference type="Proteomes" id="UP000321635"/>
    </source>
</evidence>
<evidence type="ECO:0000256" key="5">
    <source>
        <dbReference type="ARBA" id="ARBA00022989"/>
    </source>
</evidence>
<feature type="transmembrane region" description="Helical" evidence="8">
    <location>
        <begin position="112"/>
        <end position="145"/>
    </location>
</feature>
<feature type="transmembrane region" description="Helical" evidence="8">
    <location>
        <begin position="284"/>
        <end position="302"/>
    </location>
</feature>
<dbReference type="Proteomes" id="UP000321635">
    <property type="component" value="Unassembled WGS sequence"/>
</dbReference>
<evidence type="ECO:0000256" key="4">
    <source>
        <dbReference type="ARBA" id="ARBA00022692"/>
    </source>
</evidence>
<dbReference type="STRING" id="1120919.GCA_000429165_01492"/>
<dbReference type="GO" id="GO:0015128">
    <property type="term" value="F:gluconate transmembrane transporter activity"/>
    <property type="evidence" value="ECO:0007669"/>
    <property type="project" value="InterPro"/>
</dbReference>
<keyword evidence="10" id="KW-1185">Reference proteome</keyword>
<gene>
    <name evidence="9" type="ORF">ANI02nite_19410</name>
</gene>
<keyword evidence="2" id="KW-0813">Transport</keyword>
<name>A0A511XAR4_9PROT</name>
<proteinExistence type="inferred from homology"/>
<dbReference type="GO" id="GO:0005886">
    <property type="term" value="C:plasma membrane"/>
    <property type="evidence" value="ECO:0007669"/>
    <property type="project" value="UniProtKB-SubCell"/>
</dbReference>
<keyword evidence="5 8" id="KW-1133">Transmembrane helix</keyword>
<dbReference type="NCBIfam" id="TIGR00791">
    <property type="entry name" value="gntP"/>
    <property type="match status" value="1"/>
</dbReference>
<feature type="transmembrane region" description="Helical" evidence="8">
    <location>
        <begin position="12"/>
        <end position="31"/>
    </location>
</feature>
<dbReference type="AlphaFoldDB" id="A0A511XAR4"/>
<dbReference type="PANTHER" id="PTHR30354:SF22">
    <property type="entry name" value="HIGH-AFFINITY GLUCONATE TRANSPORTER"/>
    <property type="match status" value="1"/>
</dbReference>
<dbReference type="Pfam" id="PF02447">
    <property type="entry name" value="GntP_permease"/>
    <property type="match status" value="1"/>
</dbReference>
<keyword evidence="3" id="KW-1003">Cell membrane</keyword>
<organism evidence="9 10">
    <name type="scientific">Acetobacter nitrogenifigens DSM 23921 = NBRC 105050</name>
    <dbReference type="NCBI Taxonomy" id="1120919"/>
    <lineage>
        <taxon>Bacteria</taxon>
        <taxon>Pseudomonadati</taxon>
        <taxon>Pseudomonadota</taxon>
        <taxon>Alphaproteobacteria</taxon>
        <taxon>Acetobacterales</taxon>
        <taxon>Acetobacteraceae</taxon>
        <taxon>Acetobacter</taxon>
    </lineage>
</organism>
<feature type="transmembrane region" description="Helical" evidence="8">
    <location>
        <begin position="37"/>
        <end position="56"/>
    </location>
</feature>
<evidence type="ECO:0000256" key="7">
    <source>
        <dbReference type="ARBA" id="ARBA00049663"/>
    </source>
</evidence>
<evidence type="ECO:0000256" key="8">
    <source>
        <dbReference type="SAM" id="Phobius"/>
    </source>
</evidence>
<comment type="similarity">
    <text evidence="7">Belongs to the GntP permease family.</text>
</comment>
<evidence type="ECO:0000313" key="9">
    <source>
        <dbReference type="EMBL" id="GEN60057.1"/>
    </source>
</evidence>
<comment type="subcellular location">
    <subcellularLocation>
        <location evidence="1">Cell membrane</location>
        <topology evidence="1">Multi-pass membrane protein</topology>
    </subcellularLocation>
</comment>
<dbReference type="PIRSF" id="PIRSF002746">
    <property type="entry name" value="Gluconate_transporter"/>
    <property type="match status" value="1"/>
</dbReference>